<sequence length="365" mass="40531">MRTFNTIRLLYICLTLLIAFSSCRKQEDLFEFVEQPAPVPPPPPPLSNDQKNVKFKYNGAEKESSMSARRTFIDVYSGTPSATAHYRKGFEFIVRLDDDLYDYSTLRVSLPLDENGNPKPGTYSIQNNEATEGNGTDIAYRAASASTTFPNTRYSTQKDKFIFNLSLRLEKFDPLTHEVAGVIDELSIQDKTESSKRISLSDLGFNLVYDHFEIYLNDVFTYEGSTDPNGSSFWYTGNGTSNLYLTSGTAPFDGATALFNLADFKGIGNYSSETTLDPDYGPTSALMISDGSGVAMIDEYAVPLINPSTTEIKVETFVENVLIRGSFTANEAKLWGNNSGGYYPNTLIPGKPVYKISGSFFQRQL</sequence>
<keyword evidence="2" id="KW-1185">Reference proteome</keyword>
<evidence type="ECO:0000313" key="2">
    <source>
        <dbReference type="Proteomes" id="UP001246858"/>
    </source>
</evidence>
<dbReference type="EMBL" id="JAVDTF010000004">
    <property type="protein sequence ID" value="MDR6785557.1"/>
    <property type="molecule type" value="Genomic_DNA"/>
</dbReference>
<evidence type="ECO:0000313" key="1">
    <source>
        <dbReference type="EMBL" id="MDR6785557.1"/>
    </source>
</evidence>
<reference evidence="1" key="1">
    <citation type="submission" date="2023-07" db="EMBL/GenBank/DDBJ databases">
        <title>Sorghum-associated microbial communities from plants grown in Nebraska, USA.</title>
        <authorList>
            <person name="Schachtman D."/>
        </authorList>
    </citation>
    <scope>NUCLEOTIDE SEQUENCE</scope>
    <source>
        <strain evidence="1">2697</strain>
    </source>
</reference>
<proteinExistence type="predicted"/>
<dbReference type="Proteomes" id="UP001246858">
    <property type="component" value="Unassembled WGS sequence"/>
</dbReference>
<comment type="caution">
    <text evidence="1">The sequence shown here is derived from an EMBL/GenBank/DDBJ whole genome shotgun (WGS) entry which is preliminary data.</text>
</comment>
<accession>A0ACC6L2F4</accession>
<gene>
    <name evidence="1" type="ORF">J2X78_004142</name>
</gene>
<organism evidence="1 2">
    <name type="scientific">Pedobacter africanus</name>
    <dbReference type="NCBI Taxonomy" id="151894"/>
    <lineage>
        <taxon>Bacteria</taxon>
        <taxon>Pseudomonadati</taxon>
        <taxon>Bacteroidota</taxon>
        <taxon>Sphingobacteriia</taxon>
        <taxon>Sphingobacteriales</taxon>
        <taxon>Sphingobacteriaceae</taxon>
        <taxon>Pedobacter</taxon>
    </lineage>
</organism>
<protein>
    <submittedName>
        <fullName evidence="1">Uncharacterized protein</fullName>
    </submittedName>
</protein>
<name>A0ACC6L2F4_9SPHI</name>